<gene>
    <name evidence="2" type="ORF">DY000_02001299</name>
</gene>
<evidence type="ECO:0000313" key="2">
    <source>
        <dbReference type="EMBL" id="KAF3544998.1"/>
    </source>
</evidence>
<keyword evidence="3" id="KW-1185">Reference proteome</keyword>
<feature type="compositionally biased region" description="Acidic residues" evidence="1">
    <location>
        <begin position="21"/>
        <end position="35"/>
    </location>
</feature>
<evidence type="ECO:0000256" key="1">
    <source>
        <dbReference type="SAM" id="MobiDB-lite"/>
    </source>
</evidence>
<comment type="caution">
    <text evidence="2">The sequence shown here is derived from an EMBL/GenBank/DDBJ whole genome shotgun (WGS) entry which is preliminary data.</text>
</comment>
<name>A0ABQ7C129_BRACR</name>
<organism evidence="2 3">
    <name type="scientific">Brassica cretica</name>
    <name type="common">Mustard</name>
    <dbReference type="NCBI Taxonomy" id="69181"/>
    <lineage>
        <taxon>Eukaryota</taxon>
        <taxon>Viridiplantae</taxon>
        <taxon>Streptophyta</taxon>
        <taxon>Embryophyta</taxon>
        <taxon>Tracheophyta</taxon>
        <taxon>Spermatophyta</taxon>
        <taxon>Magnoliopsida</taxon>
        <taxon>eudicotyledons</taxon>
        <taxon>Gunneridae</taxon>
        <taxon>Pentapetalae</taxon>
        <taxon>rosids</taxon>
        <taxon>malvids</taxon>
        <taxon>Brassicales</taxon>
        <taxon>Brassicaceae</taxon>
        <taxon>Brassiceae</taxon>
        <taxon>Brassica</taxon>
    </lineage>
</organism>
<feature type="region of interest" description="Disordered" evidence="1">
    <location>
        <begin position="1"/>
        <end position="40"/>
    </location>
</feature>
<dbReference type="Proteomes" id="UP000266723">
    <property type="component" value="Unassembled WGS sequence"/>
</dbReference>
<evidence type="ECO:0000313" key="3">
    <source>
        <dbReference type="Proteomes" id="UP000266723"/>
    </source>
</evidence>
<reference evidence="2 3" key="1">
    <citation type="journal article" date="2020" name="BMC Genomics">
        <title>Intraspecific diversification of the crop wild relative Brassica cretica Lam. using demographic model selection.</title>
        <authorList>
            <person name="Kioukis A."/>
            <person name="Michalopoulou V.A."/>
            <person name="Briers L."/>
            <person name="Pirintsos S."/>
            <person name="Studholme D.J."/>
            <person name="Pavlidis P."/>
            <person name="Sarris P.F."/>
        </authorList>
    </citation>
    <scope>NUCLEOTIDE SEQUENCE [LARGE SCALE GENOMIC DNA]</scope>
    <source>
        <strain evidence="3">cv. PFS-1207/04</strain>
    </source>
</reference>
<dbReference type="EMBL" id="QGKV02000832">
    <property type="protein sequence ID" value="KAF3544998.1"/>
    <property type="molecule type" value="Genomic_DNA"/>
</dbReference>
<accession>A0ABQ7C129</accession>
<protein>
    <submittedName>
        <fullName evidence="2">Uncharacterized protein</fullName>
    </submittedName>
</protein>
<proteinExistence type="predicted"/>
<sequence>MITGRQRIGASVAFGGRSNNPDEEEVGIGESGEEPSEGKVTKICRAIGDEAVETVIEARERRKTPRCDFDCGNQLKHDVDEMGISEFAF</sequence>